<dbReference type="Proteomes" id="UP000789920">
    <property type="component" value="Unassembled WGS sequence"/>
</dbReference>
<protein>
    <submittedName>
        <fullName evidence="1">8606_t:CDS:1</fullName>
    </submittedName>
</protein>
<feature type="non-terminal residue" evidence="1">
    <location>
        <position position="101"/>
    </location>
</feature>
<reference evidence="1" key="1">
    <citation type="submission" date="2021-06" db="EMBL/GenBank/DDBJ databases">
        <authorList>
            <person name="Kallberg Y."/>
            <person name="Tangrot J."/>
            <person name="Rosling A."/>
        </authorList>
    </citation>
    <scope>NUCLEOTIDE SEQUENCE</scope>
    <source>
        <strain evidence="1">MA461A</strain>
    </source>
</reference>
<evidence type="ECO:0000313" key="2">
    <source>
        <dbReference type="Proteomes" id="UP000789920"/>
    </source>
</evidence>
<proteinExistence type="predicted"/>
<feature type="non-terminal residue" evidence="1">
    <location>
        <position position="1"/>
    </location>
</feature>
<name>A0ACA9SJX9_9GLOM</name>
<comment type="caution">
    <text evidence="1">The sequence shown here is derived from an EMBL/GenBank/DDBJ whole genome shotgun (WGS) entry which is preliminary data.</text>
</comment>
<organism evidence="1 2">
    <name type="scientific">Racocetra persica</name>
    <dbReference type="NCBI Taxonomy" id="160502"/>
    <lineage>
        <taxon>Eukaryota</taxon>
        <taxon>Fungi</taxon>
        <taxon>Fungi incertae sedis</taxon>
        <taxon>Mucoromycota</taxon>
        <taxon>Glomeromycotina</taxon>
        <taxon>Glomeromycetes</taxon>
        <taxon>Diversisporales</taxon>
        <taxon>Gigasporaceae</taxon>
        <taxon>Racocetra</taxon>
    </lineage>
</organism>
<keyword evidence="2" id="KW-1185">Reference proteome</keyword>
<evidence type="ECO:0000313" key="1">
    <source>
        <dbReference type="EMBL" id="CAG8842108.1"/>
    </source>
</evidence>
<gene>
    <name evidence="1" type="ORF">RPERSI_LOCUS32165</name>
</gene>
<sequence>EKNCMACSETNTLRIKDRQSLSKGKSLSTTKIKLRRRGHLSYKEPETSSSLESDYIETKKKGKSISTTKITLRKRGCISYKEASKTSNSSESDYIEYSKKK</sequence>
<dbReference type="EMBL" id="CAJVQC010132977">
    <property type="protein sequence ID" value="CAG8842108.1"/>
    <property type="molecule type" value="Genomic_DNA"/>
</dbReference>
<accession>A0ACA9SJX9</accession>